<evidence type="ECO:0000313" key="15">
    <source>
        <dbReference type="RefSeq" id="XP_033180676.1"/>
    </source>
</evidence>
<dbReference type="GO" id="GO:0005789">
    <property type="term" value="C:endoplasmic reticulum membrane"/>
    <property type="evidence" value="ECO:0007669"/>
    <property type="project" value="TreeGrafter"/>
</dbReference>
<evidence type="ECO:0000256" key="3">
    <source>
        <dbReference type="ARBA" id="ARBA00022679"/>
    </source>
</evidence>
<dbReference type="GO" id="GO:0030148">
    <property type="term" value="P:sphingolipid biosynthetic process"/>
    <property type="evidence" value="ECO:0007669"/>
    <property type="project" value="TreeGrafter"/>
</dbReference>
<proteinExistence type="inferred from homology"/>
<evidence type="ECO:0000256" key="4">
    <source>
        <dbReference type="ARBA" id="ARBA00022692"/>
    </source>
</evidence>
<feature type="transmembrane region" description="Helical" evidence="10">
    <location>
        <begin position="170"/>
        <end position="189"/>
    </location>
</feature>
<evidence type="ECO:0000256" key="5">
    <source>
        <dbReference type="ARBA" id="ARBA00022832"/>
    </source>
</evidence>
<dbReference type="GO" id="GO:0034625">
    <property type="term" value="P:fatty acid elongation, monounsaturated fatty acid"/>
    <property type="evidence" value="ECO:0007669"/>
    <property type="project" value="TreeGrafter"/>
</dbReference>
<evidence type="ECO:0000313" key="12">
    <source>
        <dbReference type="RefSeq" id="XP_003484516.1"/>
    </source>
</evidence>
<keyword evidence="5 10" id="KW-0276">Fatty acid metabolism</keyword>
<dbReference type="GO" id="GO:0042761">
    <property type="term" value="P:very long-chain fatty acid biosynthetic process"/>
    <property type="evidence" value="ECO:0007669"/>
    <property type="project" value="TreeGrafter"/>
</dbReference>
<keyword evidence="8 10" id="KW-0472">Membrane</keyword>
<dbReference type="Proteomes" id="UP000515180">
    <property type="component" value="Unplaced"/>
</dbReference>
<keyword evidence="11" id="KW-1185">Reference proteome</keyword>
<feature type="transmembrane region" description="Helical" evidence="10">
    <location>
        <begin position="246"/>
        <end position="265"/>
    </location>
</feature>
<dbReference type="RefSeq" id="XP_024228201.1">
    <property type="nucleotide sequence ID" value="XM_024372433.2"/>
</dbReference>
<dbReference type="InterPro" id="IPR002076">
    <property type="entry name" value="ELO_fam"/>
</dbReference>
<evidence type="ECO:0000313" key="14">
    <source>
        <dbReference type="RefSeq" id="XP_033180668.1"/>
    </source>
</evidence>
<keyword evidence="4 10" id="KW-0812">Transmembrane</keyword>
<protein>
    <recommendedName>
        <fullName evidence="10">Elongation of very long chain fatty acids protein</fullName>
        <ecNumber evidence="10">2.3.1.199</ecNumber>
    </recommendedName>
    <alternativeName>
        <fullName evidence="10">Very-long-chain 3-oxoacyl-CoA synthase</fullName>
    </alternativeName>
</protein>
<keyword evidence="2 10" id="KW-0444">Lipid biosynthesis</keyword>
<keyword evidence="7 10" id="KW-0443">Lipid metabolism</keyword>
<keyword evidence="3 10" id="KW-0808">Transferase</keyword>
<dbReference type="PANTHER" id="PTHR11157">
    <property type="entry name" value="FATTY ACID ACYL TRANSFERASE-RELATED"/>
    <property type="match status" value="1"/>
</dbReference>
<dbReference type="Pfam" id="PF01151">
    <property type="entry name" value="ELO"/>
    <property type="match status" value="1"/>
</dbReference>
<dbReference type="AlphaFoldDB" id="A0A6P8M5E7"/>
<feature type="transmembrane region" description="Helical" evidence="10">
    <location>
        <begin position="36"/>
        <end position="59"/>
    </location>
</feature>
<dbReference type="OrthoDB" id="7610582at2759"/>
<organism evidence="11 15">
    <name type="scientific">Bombus impatiens</name>
    <name type="common">Bumblebee</name>
    <dbReference type="NCBI Taxonomy" id="132113"/>
    <lineage>
        <taxon>Eukaryota</taxon>
        <taxon>Metazoa</taxon>
        <taxon>Ecdysozoa</taxon>
        <taxon>Arthropoda</taxon>
        <taxon>Hexapoda</taxon>
        <taxon>Insecta</taxon>
        <taxon>Pterygota</taxon>
        <taxon>Neoptera</taxon>
        <taxon>Endopterygota</taxon>
        <taxon>Hymenoptera</taxon>
        <taxon>Apocrita</taxon>
        <taxon>Aculeata</taxon>
        <taxon>Apoidea</taxon>
        <taxon>Anthophila</taxon>
        <taxon>Apidae</taxon>
        <taxon>Bombus</taxon>
        <taxon>Pyrobombus</taxon>
    </lineage>
</organism>
<dbReference type="RefSeq" id="XP_003484516.1">
    <property type="nucleotide sequence ID" value="XM_003484468.4"/>
</dbReference>
<accession>A0A6P8M5E7</accession>
<dbReference type="KEGG" id="bim:100745475"/>
<dbReference type="RefSeq" id="XP_033180676.1">
    <property type="nucleotide sequence ID" value="XM_033324785.1"/>
</dbReference>
<evidence type="ECO:0000256" key="7">
    <source>
        <dbReference type="ARBA" id="ARBA00023098"/>
    </source>
</evidence>
<evidence type="ECO:0000256" key="9">
    <source>
        <dbReference type="ARBA" id="ARBA00023160"/>
    </source>
</evidence>
<gene>
    <name evidence="12 13 14 15" type="primary">LOC100745475</name>
</gene>
<feature type="transmembrane region" description="Helical" evidence="10">
    <location>
        <begin position="71"/>
        <end position="89"/>
    </location>
</feature>
<comment type="subcellular location">
    <subcellularLocation>
        <location evidence="1">Membrane</location>
        <topology evidence="1">Multi-pass membrane protein</topology>
    </subcellularLocation>
</comment>
<feature type="transmembrane region" description="Helical" evidence="10">
    <location>
        <begin position="201"/>
        <end position="226"/>
    </location>
</feature>
<evidence type="ECO:0000313" key="11">
    <source>
        <dbReference type="Proteomes" id="UP000515180"/>
    </source>
</evidence>
<dbReference type="RefSeq" id="XP_033180668.1">
    <property type="nucleotide sequence ID" value="XM_033324777.1"/>
</dbReference>
<dbReference type="PANTHER" id="PTHR11157:SF17">
    <property type="entry name" value="ELONGATION OF VERY LONG CHAIN FATTY ACIDS PROTEIN 6"/>
    <property type="match status" value="1"/>
</dbReference>
<dbReference type="GO" id="GO:0034626">
    <property type="term" value="P:fatty acid elongation, polyunsaturated fatty acid"/>
    <property type="evidence" value="ECO:0007669"/>
    <property type="project" value="TreeGrafter"/>
</dbReference>
<name>A0A6P8M5E7_BOMIM</name>
<feature type="transmembrane region" description="Helical" evidence="10">
    <location>
        <begin position="119"/>
        <end position="140"/>
    </location>
</feature>
<keyword evidence="9 10" id="KW-0275">Fatty acid biosynthesis</keyword>
<comment type="catalytic activity">
    <reaction evidence="10">
        <text>a very-long-chain acyl-CoA + malonyl-CoA + H(+) = a very-long-chain 3-oxoacyl-CoA + CO2 + CoA</text>
        <dbReference type="Rhea" id="RHEA:32727"/>
        <dbReference type="ChEBI" id="CHEBI:15378"/>
        <dbReference type="ChEBI" id="CHEBI:16526"/>
        <dbReference type="ChEBI" id="CHEBI:57287"/>
        <dbReference type="ChEBI" id="CHEBI:57384"/>
        <dbReference type="ChEBI" id="CHEBI:90725"/>
        <dbReference type="ChEBI" id="CHEBI:90736"/>
        <dbReference type="EC" id="2.3.1.199"/>
    </reaction>
</comment>
<evidence type="ECO:0000256" key="10">
    <source>
        <dbReference type="RuleBase" id="RU361115"/>
    </source>
</evidence>
<evidence type="ECO:0000256" key="1">
    <source>
        <dbReference type="ARBA" id="ARBA00004141"/>
    </source>
</evidence>
<dbReference type="EC" id="2.3.1.199" evidence="10"/>
<evidence type="ECO:0000256" key="6">
    <source>
        <dbReference type="ARBA" id="ARBA00022989"/>
    </source>
</evidence>
<sequence length="277" mass="33012">MCEEDLTDPIAPEYSYVFDFEKNYSYGDTQEWLLDNIVYCICYVVFYVTVIIVGISHMLEHPKYNLKRSRALWYGLMALLSIIGFSRTAPELLFALLHHSFYHSICLPSNYYQNPVSGFWSLALVILKFVQMFDTMFVVLQKQEMTFLHVYRHLSIIIYFYFTYTETTAAMRWFSVMEYFINFCIYSYYAVESMEYKLPLCLIITCRVMQILQMMTGYILTIIAYNQRDIHKLNCYITHESTAIGSIYYIATACFYAKYFYSTYISRKQKKRGRKTK</sequence>
<reference evidence="12 13" key="1">
    <citation type="submission" date="2025-04" db="UniProtKB">
        <authorList>
            <consortium name="RefSeq"/>
        </authorList>
    </citation>
    <scope>IDENTIFICATION</scope>
</reference>
<dbReference type="GeneID" id="100745475"/>
<keyword evidence="6 10" id="KW-1133">Transmembrane helix</keyword>
<evidence type="ECO:0000256" key="2">
    <source>
        <dbReference type="ARBA" id="ARBA00022516"/>
    </source>
</evidence>
<evidence type="ECO:0000256" key="8">
    <source>
        <dbReference type="ARBA" id="ARBA00023136"/>
    </source>
</evidence>
<dbReference type="GO" id="GO:0019367">
    <property type="term" value="P:fatty acid elongation, saturated fatty acid"/>
    <property type="evidence" value="ECO:0007669"/>
    <property type="project" value="TreeGrafter"/>
</dbReference>
<comment type="similarity">
    <text evidence="10">Belongs to the ELO family.</text>
</comment>
<evidence type="ECO:0000313" key="13">
    <source>
        <dbReference type="RefSeq" id="XP_024228201.1"/>
    </source>
</evidence>
<feature type="transmembrane region" description="Helical" evidence="10">
    <location>
        <begin position="147"/>
        <end position="164"/>
    </location>
</feature>
<dbReference type="GO" id="GO:0009922">
    <property type="term" value="F:fatty acid elongase activity"/>
    <property type="evidence" value="ECO:0007669"/>
    <property type="project" value="UniProtKB-EC"/>
</dbReference>